<comment type="similarity">
    <text evidence="1">Belongs to the helicase family. RecQ subfamily.</text>
</comment>
<organism evidence="12 13">
    <name type="scientific">Arsenicicoccus bolidensis</name>
    <dbReference type="NCBI Taxonomy" id="229480"/>
    <lineage>
        <taxon>Bacteria</taxon>
        <taxon>Bacillati</taxon>
        <taxon>Actinomycetota</taxon>
        <taxon>Actinomycetes</taxon>
        <taxon>Micrococcales</taxon>
        <taxon>Intrasporangiaceae</taxon>
        <taxon>Arsenicicoccus</taxon>
    </lineage>
</organism>
<dbReference type="SUPFAM" id="SSF52540">
    <property type="entry name" value="P-loop containing nucleoside triphosphate hydrolases"/>
    <property type="match status" value="1"/>
</dbReference>
<dbReference type="PANTHER" id="PTHR13710:SF105">
    <property type="entry name" value="ATP-DEPENDENT DNA HELICASE Q1"/>
    <property type="match status" value="1"/>
</dbReference>
<keyword evidence="6" id="KW-0238">DNA-binding</keyword>
<dbReference type="PROSITE" id="PS00690">
    <property type="entry name" value="DEAH_ATP_HELICASE"/>
    <property type="match status" value="1"/>
</dbReference>
<dbReference type="EC" id="5.6.2.4" evidence="9"/>
<dbReference type="InterPro" id="IPR002464">
    <property type="entry name" value="DNA/RNA_helicase_DEAH_CS"/>
</dbReference>
<dbReference type="Gene3D" id="3.40.50.300">
    <property type="entry name" value="P-loop containing nucleotide triphosphate hydrolases"/>
    <property type="match status" value="2"/>
</dbReference>
<evidence type="ECO:0000256" key="1">
    <source>
        <dbReference type="ARBA" id="ARBA00005446"/>
    </source>
</evidence>
<keyword evidence="13" id="KW-1185">Reference proteome</keyword>
<keyword evidence="5" id="KW-0067">ATP-binding</keyword>
<dbReference type="PROSITE" id="PS51194">
    <property type="entry name" value="HELICASE_CTER"/>
    <property type="match status" value="1"/>
</dbReference>
<dbReference type="InterPro" id="IPR027417">
    <property type="entry name" value="P-loop_NTPase"/>
</dbReference>
<dbReference type="GO" id="GO:0003678">
    <property type="term" value="F:DNA helicase activity"/>
    <property type="evidence" value="ECO:0007669"/>
    <property type="project" value="UniProtKB-EC"/>
</dbReference>
<dbReference type="InterPro" id="IPR000836">
    <property type="entry name" value="PRTase_dom"/>
</dbReference>
<dbReference type="SMART" id="SM00487">
    <property type="entry name" value="DEXDc"/>
    <property type="match status" value="1"/>
</dbReference>
<evidence type="ECO:0000256" key="5">
    <source>
        <dbReference type="ARBA" id="ARBA00022840"/>
    </source>
</evidence>
<dbReference type="Pfam" id="PF00271">
    <property type="entry name" value="Helicase_C"/>
    <property type="match status" value="1"/>
</dbReference>
<dbReference type="Proteomes" id="UP001521931">
    <property type="component" value="Unassembled WGS sequence"/>
</dbReference>
<dbReference type="GO" id="GO:0016787">
    <property type="term" value="F:hydrolase activity"/>
    <property type="evidence" value="ECO:0007669"/>
    <property type="project" value="UniProtKB-KW"/>
</dbReference>
<comment type="caution">
    <text evidence="12">The sequence shown here is derived from an EMBL/GenBank/DDBJ whole genome shotgun (WGS) entry which is preliminary data.</text>
</comment>
<evidence type="ECO:0000313" key="12">
    <source>
        <dbReference type="EMBL" id="MCG7320583.1"/>
    </source>
</evidence>
<feature type="domain" description="Helicase ATP-binding" evidence="10">
    <location>
        <begin position="49"/>
        <end position="224"/>
    </location>
</feature>
<dbReference type="PROSITE" id="PS51192">
    <property type="entry name" value="HELICASE_ATP_BIND_1"/>
    <property type="match status" value="1"/>
</dbReference>
<name>A0ABS9PY73_9MICO</name>
<dbReference type="CDD" id="cd06223">
    <property type="entry name" value="PRTases_typeI"/>
    <property type="match status" value="1"/>
</dbReference>
<dbReference type="InterPro" id="IPR029057">
    <property type="entry name" value="PRTase-like"/>
</dbReference>
<dbReference type="PANTHER" id="PTHR13710">
    <property type="entry name" value="DNA HELICASE RECQ FAMILY MEMBER"/>
    <property type="match status" value="1"/>
</dbReference>
<evidence type="ECO:0000256" key="4">
    <source>
        <dbReference type="ARBA" id="ARBA00022806"/>
    </source>
</evidence>
<evidence type="ECO:0000256" key="3">
    <source>
        <dbReference type="ARBA" id="ARBA00022801"/>
    </source>
</evidence>
<dbReference type="InterPro" id="IPR011545">
    <property type="entry name" value="DEAD/DEAH_box_helicase_dom"/>
</dbReference>
<evidence type="ECO:0000313" key="13">
    <source>
        <dbReference type="Proteomes" id="UP001521931"/>
    </source>
</evidence>
<dbReference type="InterPro" id="IPR004589">
    <property type="entry name" value="DNA_helicase_ATP-dep_RecQ"/>
</dbReference>
<accession>A0ABS9PY73</accession>
<gene>
    <name evidence="12" type="ORF">MHL29_01565</name>
</gene>
<evidence type="ECO:0000256" key="8">
    <source>
        <dbReference type="ARBA" id="ARBA00034617"/>
    </source>
</evidence>
<dbReference type="Pfam" id="PF00270">
    <property type="entry name" value="DEAD"/>
    <property type="match status" value="1"/>
</dbReference>
<reference evidence="12 13" key="1">
    <citation type="submission" date="2022-02" db="EMBL/GenBank/DDBJ databases">
        <title>Uncovering new skin microbiome diversity through culturing and metagenomics.</title>
        <authorList>
            <person name="Conlan S."/>
            <person name="Deming C."/>
            <person name="Nisc Comparative Sequencing Program N."/>
            <person name="Segre J.A."/>
        </authorList>
    </citation>
    <scope>NUCLEOTIDE SEQUENCE [LARGE SCALE GENOMIC DNA]</scope>
    <source>
        <strain evidence="12 13">ACRQZ</strain>
    </source>
</reference>
<dbReference type="EMBL" id="JAKRCV010000003">
    <property type="protein sequence ID" value="MCG7320583.1"/>
    <property type="molecule type" value="Genomic_DNA"/>
</dbReference>
<evidence type="ECO:0000259" key="10">
    <source>
        <dbReference type="PROSITE" id="PS51192"/>
    </source>
</evidence>
<dbReference type="NCBIfam" id="TIGR00614">
    <property type="entry name" value="recQ_fam"/>
    <property type="match status" value="1"/>
</dbReference>
<sequence length="717" mass="76943">MTSNQARMPSAPAVDVDTEAVRGEATAALRRLVGREDVDFRDGQLEAVAALVSARQRVLVVQRTGWGKSAVYFVATSLRRAAGAGPTIIVSPLLALMRDQIAAAQRAGVRAVTMNSANADTWGEVAAALAADEVDVLLVSPERLNNPRFRDEQLPGLAARCGLLVVDEAHCVSDWGHDFRPDYRRIKDLLTELPTDVPVLATTATANARVVSDVAEQLEVGGHEVLTVRGSLARDSLRLGVLRLGSAEQQLGWLTAHLAELPGSGIVYALTVSAAEDVAEALRQAGHEVRAYTGRTDPADREQLEGMLRANQVKALVATSALGMGFDKPDLGFVVHLGSPSSPVAYYQQVGRAGRGVARADVLLLPSASDRDIWSYFASASMPRPEQADAVIAALSASDRPMSTAALETVVDVRRTRLELLLKVLDVDGAVRRVQGGWTATGAPWTYDAERYARVAEAREREQDLMLAYQRGEECRMAFLQRVLDDPTAAPCGRCDVCAGPWYPEGVPEGAVVEARTRLDRPGVLVEPRAQWPSGMPRLGVEVKGRIAPAEQVEPGRALARLTDLGWGQHVRTLLAAPDAPVDEALLRGCVPVLRDWGWAERPFAVTWIPSRSRPQLVESLARGLASMGRMVDLGPMELVDGGPIGDRGGNSAYRLAGVWDRVQAGAMVRDQLELSPGAVLLVDDLVDSRWTMTVAGRALREAGATSVLPFALAVSG</sequence>
<evidence type="ECO:0000256" key="7">
    <source>
        <dbReference type="ARBA" id="ARBA00023235"/>
    </source>
</evidence>
<comment type="catalytic activity">
    <reaction evidence="8">
        <text>Couples ATP hydrolysis with the unwinding of duplex DNA by translocating in the 3'-5' direction.</text>
        <dbReference type="EC" id="5.6.2.4"/>
    </reaction>
</comment>
<feature type="domain" description="Helicase C-terminal" evidence="11">
    <location>
        <begin position="253"/>
        <end position="408"/>
    </location>
</feature>
<keyword evidence="4 12" id="KW-0347">Helicase</keyword>
<keyword evidence="7" id="KW-0413">Isomerase</keyword>
<protein>
    <recommendedName>
        <fullName evidence="9">DNA 3'-5' helicase</fullName>
        <ecNumber evidence="9">5.6.2.4</ecNumber>
    </recommendedName>
</protein>
<evidence type="ECO:0000256" key="6">
    <source>
        <dbReference type="ARBA" id="ARBA00023125"/>
    </source>
</evidence>
<dbReference type="SUPFAM" id="SSF53271">
    <property type="entry name" value="PRTase-like"/>
    <property type="match status" value="1"/>
</dbReference>
<keyword evidence="3 12" id="KW-0378">Hydrolase</keyword>
<evidence type="ECO:0000256" key="2">
    <source>
        <dbReference type="ARBA" id="ARBA00022741"/>
    </source>
</evidence>
<dbReference type="InterPro" id="IPR001650">
    <property type="entry name" value="Helicase_C-like"/>
</dbReference>
<dbReference type="SMART" id="SM00490">
    <property type="entry name" value="HELICc"/>
    <property type="match status" value="1"/>
</dbReference>
<dbReference type="InterPro" id="IPR014001">
    <property type="entry name" value="Helicase_ATP-bd"/>
</dbReference>
<keyword evidence="2" id="KW-0547">Nucleotide-binding</keyword>
<evidence type="ECO:0000259" key="11">
    <source>
        <dbReference type="PROSITE" id="PS51194"/>
    </source>
</evidence>
<evidence type="ECO:0000256" key="9">
    <source>
        <dbReference type="ARBA" id="ARBA00034808"/>
    </source>
</evidence>
<proteinExistence type="inferred from homology"/>
<dbReference type="RefSeq" id="WP_239261658.1">
    <property type="nucleotide sequence ID" value="NZ_JAKRCV010000003.1"/>
</dbReference>